<reference evidence="3" key="1">
    <citation type="submission" date="2021-02" db="EMBL/GenBank/DDBJ databases">
        <title>Genome sequence Cadophora malorum strain M34.</title>
        <authorList>
            <person name="Stefanovic E."/>
            <person name="Vu D."/>
            <person name="Scully C."/>
            <person name="Dijksterhuis J."/>
            <person name="Roader J."/>
            <person name="Houbraken J."/>
        </authorList>
    </citation>
    <scope>NUCLEOTIDE SEQUENCE</scope>
    <source>
        <strain evidence="3">M34</strain>
    </source>
</reference>
<evidence type="ECO:0000259" key="2">
    <source>
        <dbReference type="Pfam" id="PF24802"/>
    </source>
</evidence>
<evidence type="ECO:0000256" key="1">
    <source>
        <dbReference type="SAM" id="Phobius"/>
    </source>
</evidence>
<gene>
    <name evidence="3" type="ORF">IFR04_011083</name>
</gene>
<evidence type="ECO:0000313" key="4">
    <source>
        <dbReference type="Proteomes" id="UP000664132"/>
    </source>
</evidence>
<comment type="caution">
    <text evidence="3">The sequence shown here is derived from an EMBL/GenBank/DDBJ whole genome shotgun (WGS) entry which is preliminary data.</text>
</comment>
<name>A0A8H7W834_9HELO</name>
<feature type="transmembrane region" description="Helical" evidence="1">
    <location>
        <begin position="53"/>
        <end position="77"/>
    </location>
</feature>
<dbReference type="Pfam" id="PF24802">
    <property type="entry name" value="DUF7703"/>
    <property type="match status" value="1"/>
</dbReference>
<protein>
    <recommendedName>
        <fullName evidence="2">DUF7703 domain-containing protein</fullName>
    </recommendedName>
</protein>
<organism evidence="3 4">
    <name type="scientific">Cadophora malorum</name>
    <dbReference type="NCBI Taxonomy" id="108018"/>
    <lineage>
        <taxon>Eukaryota</taxon>
        <taxon>Fungi</taxon>
        <taxon>Dikarya</taxon>
        <taxon>Ascomycota</taxon>
        <taxon>Pezizomycotina</taxon>
        <taxon>Leotiomycetes</taxon>
        <taxon>Helotiales</taxon>
        <taxon>Ploettnerulaceae</taxon>
        <taxon>Cadophora</taxon>
    </lineage>
</organism>
<keyword evidence="1" id="KW-0472">Membrane</keyword>
<feature type="domain" description="DUF7703" evidence="2">
    <location>
        <begin position="22"/>
        <end position="255"/>
    </location>
</feature>
<keyword evidence="1" id="KW-1133">Transmembrane helix</keyword>
<proteinExistence type="predicted"/>
<dbReference type="AlphaFoldDB" id="A0A8H7W834"/>
<dbReference type="PANTHER" id="PTHR37013">
    <property type="entry name" value="INTEGRAL MEMBRANE PROTEIN (AFU_ORTHOLOGUE AFUA_1G05950)-RELATED"/>
    <property type="match status" value="1"/>
</dbReference>
<keyword evidence="4" id="KW-1185">Reference proteome</keyword>
<dbReference type="Proteomes" id="UP000664132">
    <property type="component" value="Unassembled WGS sequence"/>
</dbReference>
<feature type="transmembrane region" description="Helical" evidence="1">
    <location>
        <begin position="203"/>
        <end position="226"/>
    </location>
</feature>
<feature type="transmembrane region" description="Helical" evidence="1">
    <location>
        <begin position="117"/>
        <end position="141"/>
    </location>
</feature>
<feature type="transmembrane region" description="Helical" evidence="1">
    <location>
        <begin position="83"/>
        <end position="105"/>
    </location>
</feature>
<dbReference type="InterPro" id="IPR056120">
    <property type="entry name" value="DUF7703"/>
</dbReference>
<evidence type="ECO:0000313" key="3">
    <source>
        <dbReference type="EMBL" id="KAG4415783.1"/>
    </source>
</evidence>
<feature type="transmembrane region" description="Helical" evidence="1">
    <location>
        <begin position="20"/>
        <end position="46"/>
    </location>
</feature>
<accession>A0A8H7W834</accession>
<keyword evidence="1" id="KW-0812">Transmembrane</keyword>
<dbReference type="PANTHER" id="PTHR37013:SF3">
    <property type="entry name" value="INTEGRAL MEMBRANE PROTEIN (AFU_ORTHOLOGUE AFUA_1G05950)"/>
    <property type="match status" value="1"/>
</dbReference>
<dbReference type="EMBL" id="JAFJYH010000208">
    <property type="protein sequence ID" value="KAG4415783.1"/>
    <property type="molecule type" value="Genomic_DNA"/>
</dbReference>
<dbReference type="OrthoDB" id="405906at2759"/>
<sequence>MAEQESDAGVVAGADSSLPILITMCAFLALSFYNMLELIVIILTTFKSRCGLYFWSFIAATAGILPYGIGFLLKFFTLTSIRWIPVALVGTGLVGIVTGQSLVLYSRLHLIVRDSRILRWVLTMIIFDAIVFHIPTMIMAFGVDSPHSERFLPVFLIYDKIQLTVFFTQECIISGIYIYTTVRLLAPAGEPISRPLRHLLTHLTIVNVFVLALDVTVLGFGFSGYYQIQTTFKAAVYSVKLKVEFSVLNRLVGIVKNKNLALGDFISGPSEEGGGTGRRLENLGESDGSRVFGSVGSGSTVVARGGFIRMDYMNNVSKEDVAPRVVIRERLDRQVSDIV</sequence>